<evidence type="ECO:0000313" key="7">
    <source>
        <dbReference type="EMBL" id="CUA72607.1"/>
    </source>
</evidence>
<dbReference type="EMBL" id="CYGV01001296">
    <property type="protein sequence ID" value="CUA72607.1"/>
    <property type="molecule type" value="Genomic_DNA"/>
</dbReference>
<reference evidence="7 8" key="1">
    <citation type="submission" date="2015-07" db="EMBL/GenBank/DDBJ databases">
        <authorList>
            <person name="Noorani M."/>
        </authorList>
    </citation>
    <scope>NUCLEOTIDE SEQUENCE [LARGE SCALE GENOMIC DNA]</scope>
    <source>
        <strain evidence="7">BBA 69670</strain>
    </source>
</reference>
<feature type="domain" description="Peptidase S8/S53" evidence="6">
    <location>
        <begin position="139"/>
        <end position="374"/>
    </location>
</feature>
<evidence type="ECO:0000256" key="2">
    <source>
        <dbReference type="ARBA" id="ARBA00022670"/>
    </source>
</evidence>
<gene>
    <name evidence="7" type="ORF">RSOLAG22IIIB_10172</name>
</gene>
<keyword evidence="3" id="KW-0378">Hydrolase</keyword>
<dbReference type="InterPro" id="IPR015500">
    <property type="entry name" value="Peptidase_S8_subtilisin-rel"/>
</dbReference>
<evidence type="ECO:0000256" key="5">
    <source>
        <dbReference type="PROSITE-ProRule" id="PRU01240"/>
    </source>
</evidence>
<dbReference type="PRINTS" id="PR00723">
    <property type="entry name" value="SUBTILISIN"/>
</dbReference>
<dbReference type="InterPro" id="IPR050131">
    <property type="entry name" value="Peptidase_S8_subtilisin-like"/>
</dbReference>
<dbReference type="CDD" id="cd04077">
    <property type="entry name" value="Peptidases_S8_PCSK9_ProteinaseK_like"/>
    <property type="match status" value="1"/>
</dbReference>
<dbReference type="AlphaFoldDB" id="A0A0K6G2X3"/>
<dbReference type="InterPro" id="IPR034193">
    <property type="entry name" value="PCSK9_ProteinaseK-like"/>
</dbReference>
<name>A0A0K6G2X3_9AGAM</name>
<keyword evidence="4" id="KW-0720">Serine protease</keyword>
<dbReference type="Pfam" id="PF00082">
    <property type="entry name" value="Peptidase_S8"/>
    <property type="match status" value="1"/>
</dbReference>
<evidence type="ECO:0000259" key="6">
    <source>
        <dbReference type="Pfam" id="PF00082"/>
    </source>
</evidence>
<dbReference type="InterPro" id="IPR036852">
    <property type="entry name" value="Peptidase_S8/S53_dom_sf"/>
</dbReference>
<dbReference type="GO" id="GO:0006508">
    <property type="term" value="P:proteolysis"/>
    <property type="evidence" value="ECO:0007669"/>
    <property type="project" value="UniProtKB-KW"/>
</dbReference>
<evidence type="ECO:0000256" key="1">
    <source>
        <dbReference type="ARBA" id="ARBA00011073"/>
    </source>
</evidence>
<keyword evidence="2 7" id="KW-0645">Protease</keyword>
<dbReference type="InterPro" id="IPR000209">
    <property type="entry name" value="Peptidase_S8/S53_dom"/>
</dbReference>
<dbReference type="PANTHER" id="PTHR43806">
    <property type="entry name" value="PEPTIDASE S8"/>
    <property type="match status" value="1"/>
</dbReference>
<evidence type="ECO:0000256" key="3">
    <source>
        <dbReference type="ARBA" id="ARBA00022801"/>
    </source>
</evidence>
<dbReference type="PANTHER" id="PTHR43806:SF11">
    <property type="entry name" value="CEREVISIN-RELATED"/>
    <property type="match status" value="1"/>
</dbReference>
<evidence type="ECO:0000256" key="4">
    <source>
        <dbReference type="ARBA" id="ARBA00022825"/>
    </source>
</evidence>
<evidence type="ECO:0000313" key="8">
    <source>
        <dbReference type="Proteomes" id="UP000044841"/>
    </source>
</evidence>
<sequence length="391" mass="41213">MRWVFILSTLTAIVPSLGGIALARTPLANLKREVENIYILTLKDEVALEDFKPTLISGLSNPGSAVIYDLGILNALVVTLHPVDIAFVRGSTDVELFEQDQIASISESFELGSHRPQASAMPLGKRESCPEPSFIEGGGKGVTIYNIGTGVKTDHECFGGRAKWGKVFGNYNMTDDSGHGTHSAGIAIGNYYGVARGANVVAIKGKWAELSYYFGSMSNALAGVNYACEEFKKQDFPPSIIYLPMHCGGSKAWDSAINNCAKMGMHFVVSAGNSDNDAKGYTPAQIPIANTIGAINSTCYKAPHSNFGSIIDAHALGVDITSAGIGPGSNATKVASGTSLAASYVAGILAIALEKYGKMSPEDLTAALKANAYKGALDFPENTTADVAKLW</sequence>
<keyword evidence="8" id="KW-1185">Reference proteome</keyword>
<dbReference type="Proteomes" id="UP000044841">
    <property type="component" value="Unassembled WGS sequence"/>
</dbReference>
<dbReference type="GO" id="GO:0005615">
    <property type="term" value="C:extracellular space"/>
    <property type="evidence" value="ECO:0007669"/>
    <property type="project" value="TreeGrafter"/>
</dbReference>
<organism evidence="7 8">
    <name type="scientific">Rhizoctonia solani</name>
    <dbReference type="NCBI Taxonomy" id="456999"/>
    <lineage>
        <taxon>Eukaryota</taxon>
        <taxon>Fungi</taxon>
        <taxon>Dikarya</taxon>
        <taxon>Basidiomycota</taxon>
        <taxon>Agaricomycotina</taxon>
        <taxon>Agaricomycetes</taxon>
        <taxon>Cantharellales</taxon>
        <taxon>Ceratobasidiaceae</taxon>
        <taxon>Rhizoctonia</taxon>
    </lineage>
</organism>
<dbReference type="GO" id="GO:0004252">
    <property type="term" value="F:serine-type endopeptidase activity"/>
    <property type="evidence" value="ECO:0007669"/>
    <property type="project" value="InterPro"/>
</dbReference>
<protein>
    <submittedName>
        <fullName evidence="7">Subtilisin-like protease 4</fullName>
    </submittedName>
</protein>
<dbReference type="SUPFAM" id="SSF52743">
    <property type="entry name" value="Subtilisin-like"/>
    <property type="match status" value="1"/>
</dbReference>
<proteinExistence type="inferred from homology"/>
<comment type="similarity">
    <text evidence="1 5">Belongs to the peptidase S8 family.</text>
</comment>
<dbReference type="Gene3D" id="3.40.50.200">
    <property type="entry name" value="Peptidase S8/S53 domain"/>
    <property type="match status" value="1"/>
</dbReference>
<dbReference type="PROSITE" id="PS51892">
    <property type="entry name" value="SUBTILASE"/>
    <property type="match status" value="1"/>
</dbReference>
<comment type="caution">
    <text evidence="5">Lacks conserved residue(s) required for the propagation of feature annotation.</text>
</comment>
<accession>A0A0K6G2X3</accession>